<feature type="region of interest" description="Disordered" evidence="1">
    <location>
        <begin position="43"/>
        <end position="89"/>
    </location>
</feature>
<name>A0A5B0GAU0_9BURK</name>
<evidence type="ECO:0000256" key="1">
    <source>
        <dbReference type="SAM" id="MobiDB-lite"/>
    </source>
</evidence>
<dbReference type="Proteomes" id="UP000325273">
    <property type="component" value="Unassembled WGS sequence"/>
</dbReference>
<keyword evidence="4" id="KW-1185">Reference proteome</keyword>
<dbReference type="PROSITE" id="PS51257">
    <property type="entry name" value="PROKAR_LIPOPROTEIN"/>
    <property type="match status" value="1"/>
</dbReference>
<evidence type="ECO:0000256" key="2">
    <source>
        <dbReference type="SAM" id="SignalP"/>
    </source>
</evidence>
<sequence>MTMMTRWTLTIGLACACGLAGTGNAKADDRLLKLLQLQTLNRMAPQGAPTKKNASGDNNARQDRAADPQGAQPQPDNRSAPGNVPARKP</sequence>
<evidence type="ECO:0000313" key="3">
    <source>
        <dbReference type="EMBL" id="KAA0999039.1"/>
    </source>
</evidence>
<comment type="caution">
    <text evidence="3">The sequence shown here is derived from an EMBL/GenBank/DDBJ whole genome shotgun (WGS) entry which is preliminary data.</text>
</comment>
<organism evidence="3 4">
    <name type="scientific">Paraburkholderia panacisoli</name>
    <dbReference type="NCBI Taxonomy" id="2603818"/>
    <lineage>
        <taxon>Bacteria</taxon>
        <taxon>Pseudomonadati</taxon>
        <taxon>Pseudomonadota</taxon>
        <taxon>Betaproteobacteria</taxon>
        <taxon>Burkholderiales</taxon>
        <taxon>Burkholderiaceae</taxon>
        <taxon>Paraburkholderia</taxon>
    </lineage>
</organism>
<proteinExistence type="predicted"/>
<keyword evidence="2" id="KW-0732">Signal</keyword>
<dbReference type="RefSeq" id="WP_149675655.1">
    <property type="nucleotide sequence ID" value="NZ_VTUZ01000051.1"/>
</dbReference>
<accession>A0A5B0GAU0</accession>
<reference evidence="3 4" key="1">
    <citation type="submission" date="2019-08" db="EMBL/GenBank/DDBJ databases">
        <title>Paraburkholderia sp. DCY113.</title>
        <authorList>
            <person name="Kang J."/>
        </authorList>
    </citation>
    <scope>NUCLEOTIDE SEQUENCE [LARGE SCALE GENOMIC DNA]</scope>
    <source>
        <strain evidence="3 4">DCY113</strain>
    </source>
</reference>
<feature type="signal peptide" evidence="2">
    <location>
        <begin position="1"/>
        <end position="27"/>
    </location>
</feature>
<evidence type="ECO:0000313" key="4">
    <source>
        <dbReference type="Proteomes" id="UP000325273"/>
    </source>
</evidence>
<dbReference type="AlphaFoldDB" id="A0A5B0GAU0"/>
<protein>
    <submittedName>
        <fullName evidence="3">Uncharacterized protein</fullName>
    </submittedName>
</protein>
<gene>
    <name evidence="3" type="ORF">FVF58_42755</name>
</gene>
<feature type="chain" id="PRO_5022914961" evidence="2">
    <location>
        <begin position="28"/>
        <end position="89"/>
    </location>
</feature>
<dbReference type="EMBL" id="VTUZ01000051">
    <property type="protein sequence ID" value="KAA0999039.1"/>
    <property type="molecule type" value="Genomic_DNA"/>
</dbReference>